<reference evidence="2 3" key="1">
    <citation type="journal article" date="2015" name="BMC Genomics">
        <title>Genome mining reveals unlocked bioactive potential of marine Gram-negative bacteria.</title>
        <authorList>
            <person name="Machado H."/>
            <person name="Sonnenschein E.C."/>
            <person name="Melchiorsen J."/>
            <person name="Gram L."/>
        </authorList>
    </citation>
    <scope>NUCLEOTIDE SEQUENCE [LARGE SCALE GENOMIC DNA]</scope>
    <source>
        <strain evidence="2 3">S2757</strain>
    </source>
</reference>
<name>A0A0F4NKM7_9VIBR</name>
<dbReference type="InterPro" id="IPR007048">
    <property type="entry name" value="IraD/Gp25-like"/>
</dbReference>
<feature type="domain" description="IraD/Gp25-like" evidence="1">
    <location>
        <begin position="20"/>
        <end position="112"/>
    </location>
</feature>
<sequence length="141" mass="16383">MSFWKTFVQPHELSGPNDDIEDIKYNLTKLLESEASLLEIDDRFIELQRSNFRFGIEDVQLLSANLDQAQLTLRIENYIRYFEPRLSNIMVELAERKDNENAIAFNIIAKAKTAQGETELVFDSKISLNDLKTVMTEDSYE</sequence>
<dbReference type="AlphaFoldDB" id="A0A0F4NKM7"/>
<dbReference type="OrthoDB" id="5890764at2"/>
<evidence type="ECO:0000259" key="1">
    <source>
        <dbReference type="Pfam" id="PF04965"/>
    </source>
</evidence>
<comment type="caution">
    <text evidence="2">The sequence shown here is derived from an EMBL/GenBank/DDBJ whole genome shotgun (WGS) entry which is preliminary data.</text>
</comment>
<dbReference type="RefSeq" id="WP_045955650.1">
    <property type="nucleotide sequence ID" value="NZ_JXXV01000016.1"/>
</dbReference>
<organism evidence="2 3">
    <name type="scientific">Vibrio galatheae</name>
    <dbReference type="NCBI Taxonomy" id="579748"/>
    <lineage>
        <taxon>Bacteria</taxon>
        <taxon>Pseudomonadati</taxon>
        <taxon>Pseudomonadota</taxon>
        <taxon>Gammaproteobacteria</taxon>
        <taxon>Vibrionales</taxon>
        <taxon>Vibrionaceae</taxon>
        <taxon>Vibrio</taxon>
    </lineage>
</organism>
<evidence type="ECO:0000313" key="3">
    <source>
        <dbReference type="Proteomes" id="UP000033673"/>
    </source>
</evidence>
<gene>
    <name evidence="2" type="ORF">TW81_10505</name>
</gene>
<accession>A0A0F4NKM7</accession>
<evidence type="ECO:0000313" key="2">
    <source>
        <dbReference type="EMBL" id="KJY83409.1"/>
    </source>
</evidence>
<keyword evidence="3" id="KW-1185">Reference proteome</keyword>
<proteinExistence type="predicted"/>
<dbReference type="EMBL" id="JXXV01000016">
    <property type="protein sequence ID" value="KJY83409.1"/>
    <property type="molecule type" value="Genomic_DNA"/>
</dbReference>
<dbReference type="Proteomes" id="UP000033673">
    <property type="component" value="Unassembled WGS sequence"/>
</dbReference>
<dbReference type="STRING" id="579748.TW81_10505"/>
<protein>
    <submittedName>
        <fullName evidence="2">Lysozyme</fullName>
    </submittedName>
</protein>
<dbReference type="Gene3D" id="3.10.450.40">
    <property type="match status" value="1"/>
</dbReference>
<dbReference type="Pfam" id="PF04965">
    <property type="entry name" value="GPW_gp25"/>
    <property type="match status" value="1"/>
</dbReference>
<dbReference type="SUPFAM" id="SSF160719">
    <property type="entry name" value="gpW/gp25-like"/>
    <property type="match status" value="1"/>
</dbReference>
<dbReference type="PATRIC" id="fig|579748.3.peg.2162"/>